<feature type="compositionally biased region" description="Basic and acidic residues" evidence="1">
    <location>
        <begin position="119"/>
        <end position="136"/>
    </location>
</feature>
<dbReference type="EMBL" id="MU805951">
    <property type="protein sequence ID" value="KAJ3844532.1"/>
    <property type="molecule type" value="Genomic_DNA"/>
</dbReference>
<protein>
    <submittedName>
        <fullName evidence="2">Uncharacterized protein</fullName>
    </submittedName>
</protein>
<proteinExistence type="predicted"/>
<evidence type="ECO:0000313" key="2">
    <source>
        <dbReference type="EMBL" id="KAJ3844532.1"/>
    </source>
</evidence>
<feature type="region of interest" description="Disordered" evidence="1">
    <location>
        <begin position="216"/>
        <end position="264"/>
    </location>
</feature>
<sequence>MTFFNGARGVTFQQGATFNHVNHSSSMYVSGRGIRTIHSDFDRVYRLNVLSSAPTNFATYSNYGNDFSGQTIGYSAYTPSQTRIQQQEREQYRQEREQYRQEREQYRQEREQYRQERERYRQEREGERQERRDQTRQGRRQNLNWTGNNVTILDGVFDGNVHFPGRGYSLNQSARSSHLHPEFRPAYYYSHPDNYLQEMDQLPPDMFEGYTSRDPEILYGPPAPPYNPCSSDQVLEIGPDLREGGGDTGNDDNSEETPLYTEDDMFPIAAYKEEDDAMMM</sequence>
<feature type="region of interest" description="Disordered" evidence="1">
    <location>
        <begin position="119"/>
        <end position="143"/>
    </location>
</feature>
<name>A0AA38UMT2_9AGAR</name>
<keyword evidence="3" id="KW-1185">Reference proteome</keyword>
<organism evidence="2 3">
    <name type="scientific">Lentinula raphanica</name>
    <dbReference type="NCBI Taxonomy" id="153919"/>
    <lineage>
        <taxon>Eukaryota</taxon>
        <taxon>Fungi</taxon>
        <taxon>Dikarya</taxon>
        <taxon>Basidiomycota</taxon>
        <taxon>Agaricomycotina</taxon>
        <taxon>Agaricomycetes</taxon>
        <taxon>Agaricomycetidae</taxon>
        <taxon>Agaricales</taxon>
        <taxon>Marasmiineae</taxon>
        <taxon>Omphalotaceae</taxon>
        <taxon>Lentinula</taxon>
    </lineage>
</organism>
<feature type="compositionally biased region" description="Acidic residues" evidence="1">
    <location>
        <begin position="249"/>
        <end position="264"/>
    </location>
</feature>
<evidence type="ECO:0000313" key="3">
    <source>
        <dbReference type="Proteomes" id="UP001163846"/>
    </source>
</evidence>
<reference evidence="2" key="1">
    <citation type="submission" date="2022-08" db="EMBL/GenBank/DDBJ databases">
        <authorList>
            <consortium name="DOE Joint Genome Institute"/>
            <person name="Min B."/>
            <person name="Riley R."/>
            <person name="Sierra-Patev S."/>
            <person name="Naranjo-Ortiz M."/>
            <person name="Looney B."/>
            <person name="Konkel Z."/>
            <person name="Slot J.C."/>
            <person name="Sakamoto Y."/>
            <person name="Steenwyk J.L."/>
            <person name="Rokas A."/>
            <person name="Carro J."/>
            <person name="Camarero S."/>
            <person name="Ferreira P."/>
            <person name="Molpeceres G."/>
            <person name="Ruiz-Duenas F.J."/>
            <person name="Serrano A."/>
            <person name="Henrissat B."/>
            <person name="Drula E."/>
            <person name="Hughes K.W."/>
            <person name="Mata J.L."/>
            <person name="Ishikawa N.K."/>
            <person name="Vargas-Isla R."/>
            <person name="Ushijima S."/>
            <person name="Smith C.A."/>
            <person name="Ahrendt S."/>
            <person name="Andreopoulos W."/>
            <person name="He G."/>
            <person name="Labutti K."/>
            <person name="Lipzen A."/>
            <person name="Ng V."/>
            <person name="Sandor L."/>
            <person name="Barry K."/>
            <person name="Martinez A.T."/>
            <person name="Xiao Y."/>
            <person name="Gibbons J.G."/>
            <person name="Terashima K."/>
            <person name="Hibbett D.S."/>
            <person name="Grigoriev I.V."/>
        </authorList>
    </citation>
    <scope>NUCLEOTIDE SEQUENCE</scope>
    <source>
        <strain evidence="2">TFB9207</strain>
    </source>
</reference>
<accession>A0AA38UMT2</accession>
<dbReference type="Proteomes" id="UP001163846">
    <property type="component" value="Unassembled WGS sequence"/>
</dbReference>
<comment type="caution">
    <text evidence="2">The sequence shown here is derived from an EMBL/GenBank/DDBJ whole genome shotgun (WGS) entry which is preliminary data.</text>
</comment>
<gene>
    <name evidence="2" type="ORF">F5878DRAFT_601686</name>
</gene>
<evidence type="ECO:0000256" key="1">
    <source>
        <dbReference type="SAM" id="MobiDB-lite"/>
    </source>
</evidence>
<dbReference type="AlphaFoldDB" id="A0AA38UMT2"/>